<evidence type="ECO:0000313" key="1">
    <source>
        <dbReference type="EMBL" id="KAH9802908.1"/>
    </source>
</evidence>
<protein>
    <submittedName>
        <fullName evidence="1">Vesicle-associated protein 4-1</fullName>
    </submittedName>
</protein>
<comment type="caution">
    <text evidence="1">The sequence shown here is derived from an EMBL/GenBank/DDBJ whole genome shotgun (WGS) entry which is preliminary data.</text>
</comment>
<gene>
    <name evidence="1" type="ORF">KPL71_001566</name>
</gene>
<keyword evidence="2" id="KW-1185">Reference proteome</keyword>
<evidence type="ECO:0000313" key="2">
    <source>
        <dbReference type="Proteomes" id="UP000829398"/>
    </source>
</evidence>
<proteinExistence type="predicted"/>
<dbReference type="Proteomes" id="UP000829398">
    <property type="component" value="Chromosome 1"/>
</dbReference>
<organism evidence="1 2">
    <name type="scientific">Citrus sinensis</name>
    <name type="common">Sweet orange</name>
    <name type="synonym">Citrus aurantium var. sinensis</name>
    <dbReference type="NCBI Taxonomy" id="2711"/>
    <lineage>
        <taxon>Eukaryota</taxon>
        <taxon>Viridiplantae</taxon>
        <taxon>Streptophyta</taxon>
        <taxon>Embryophyta</taxon>
        <taxon>Tracheophyta</taxon>
        <taxon>Spermatophyta</taxon>
        <taxon>Magnoliopsida</taxon>
        <taxon>eudicotyledons</taxon>
        <taxon>Gunneridae</taxon>
        <taxon>Pentapetalae</taxon>
        <taxon>rosids</taxon>
        <taxon>malvids</taxon>
        <taxon>Sapindales</taxon>
        <taxon>Rutaceae</taxon>
        <taxon>Aurantioideae</taxon>
        <taxon>Citrus</taxon>
    </lineage>
</organism>
<accession>A0ACB8NXK5</accession>
<sequence>MAIVDRHSRSNSDKKLFGFCPFWQTSTTATPSSSASSTQNLTTSSSNPHVGVPNSSRPATKTVSYVARSLLPPRRRLRLDPSNNLYFPYEPGKQTRSAVRLKNTSKSHVAFKFQTTAPKSCYMRPPGGVLAPGDSIIATVFKFVEAPENNERQPLDQKSKDKFKIMSLKVKGGIDYVPELFDEQKDQVTVERILRVVFLNAERPSPALEKLKRQLAEAEAALEARKRPPPDTGPRVVGEGLVIDEWNRVHEFRRFVIYIVHVYGHHELPLCYEVKCVSSVQNFTGIQLVANGKSLAACRAKLRSSSVPRNSNLWKDAVLIFLKLKMGLKNKACVLVTVGAALGLRDHGIKSNSFAVKPELTTIVSSILQAKLDQVDRSKKILEKGNEMHQAAEESLRMVVYLSCWGPN</sequence>
<name>A0ACB8NXK5_CITSI</name>
<reference evidence="2" key="1">
    <citation type="journal article" date="2023" name="Hortic. Res.">
        <title>A chromosome-level phased genome enabling allele-level studies in sweet orange: a case study on citrus Huanglongbing tolerance.</title>
        <authorList>
            <person name="Wu B."/>
            <person name="Yu Q."/>
            <person name="Deng Z."/>
            <person name="Duan Y."/>
            <person name="Luo F."/>
            <person name="Gmitter F. Jr."/>
        </authorList>
    </citation>
    <scope>NUCLEOTIDE SEQUENCE [LARGE SCALE GENOMIC DNA]</scope>
    <source>
        <strain evidence="2">cv. Valencia</strain>
    </source>
</reference>
<dbReference type="EMBL" id="CM039170">
    <property type="protein sequence ID" value="KAH9802908.1"/>
    <property type="molecule type" value="Genomic_DNA"/>
</dbReference>